<dbReference type="InterPro" id="IPR019786">
    <property type="entry name" value="Zinc_finger_PHD-type_CS"/>
</dbReference>
<evidence type="ECO:0000313" key="5">
    <source>
        <dbReference type="EMBL" id="ONL93204.1"/>
    </source>
</evidence>
<evidence type="ECO:0000256" key="2">
    <source>
        <dbReference type="ARBA" id="ARBA00022771"/>
    </source>
</evidence>
<keyword evidence="2" id="KW-0863">Zinc-finger</keyword>
<reference evidence="5" key="1">
    <citation type="submission" date="2015-12" db="EMBL/GenBank/DDBJ databases">
        <title>Update maize B73 reference genome by single molecule sequencing technologies.</title>
        <authorList>
            <consortium name="Maize Genome Sequencing Project"/>
            <person name="Ware D."/>
        </authorList>
    </citation>
    <scope>NUCLEOTIDE SEQUENCE [LARGE SCALE GENOMIC DNA]</scope>
    <source>
        <tissue evidence="5">Seedling</tissue>
    </source>
</reference>
<dbReference type="ExpressionAtlas" id="A0A1D6JMA8">
    <property type="expression patterns" value="baseline and differential"/>
</dbReference>
<dbReference type="AlphaFoldDB" id="A0A1D6JMA8"/>
<sequence length="571" mass="62575">MSEVVGATTASMGRTGPTPEAVVAAVGCMAAALGRPEEEEGAVGVGGGAATEPEHTDWVGGGWEEGRERLWEGPSMPTGWGRMGPPGRAMTPKWSACSSNSYRELPSHENGECKSTLTESVPSPTSCFGLHTANTMCSLSSQKKDGNVYKRRKMDKDSNSPITFEDAKEMATQSCTISDDHSSLLLPIISSEALLLNSTAGMAGPILDCEEPADVPLEPNSGTDDRCFISNMSPTSMTPDKKNAAECSSSNIGPTESITEHISPRDLCIAILMKDGLINESRTRMAHKEEFTDNDANPLLACNNCGCLEHSLKMLICDSCEAGFHLSCCIPCIKELPTDEWYCAPCLCKKPKSLYGKLSEGRINPSRNTNTRPHGMSHIEYMLKDAEPYVTGVRLGRDFQAEVPEWSGPSSSSDVYFDEPCAIDSAELTTFNLCKMSNQSHSSIGNWIQCRETLNPGDSDKQVVCGKWRRYANFLFYEFLDIYLSCCCVSFFFAPAELHCKYFGIAEYPAGHPYMLYSQIIGIVFVVFFGIQSMLIVLFHRCVKIECLELKTSEVLKQLKFVNMVCSNPTK</sequence>
<evidence type="ECO:0000259" key="4">
    <source>
        <dbReference type="SMART" id="SM00249"/>
    </source>
</evidence>
<keyword evidence="1" id="KW-0479">Metal-binding</keyword>
<protein>
    <submittedName>
        <fullName evidence="5">DNA binding protein</fullName>
    </submittedName>
</protein>
<accession>A0A1D6JMA8</accession>
<dbReference type="InterPro" id="IPR011011">
    <property type="entry name" value="Znf_FYVE_PHD"/>
</dbReference>
<gene>
    <name evidence="5" type="ORF">ZEAMMB73_Zm00001d027460</name>
</gene>
<dbReference type="IntAct" id="A0A1D6JMA8">
    <property type="interactions" value="2"/>
</dbReference>
<proteinExistence type="predicted"/>
<dbReference type="SMART" id="SM00249">
    <property type="entry name" value="PHD"/>
    <property type="match status" value="1"/>
</dbReference>
<keyword evidence="3" id="KW-0862">Zinc</keyword>
<dbReference type="FunCoup" id="A0A1D6JMA8">
    <property type="interactions" value="1898"/>
</dbReference>
<dbReference type="InterPro" id="IPR001965">
    <property type="entry name" value="Znf_PHD"/>
</dbReference>
<dbReference type="GO" id="GO:0008270">
    <property type="term" value="F:zinc ion binding"/>
    <property type="evidence" value="ECO:0007669"/>
    <property type="project" value="UniProtKB-KW"/>
</dbReference>
<dbReference type="PROSITE" id="PS01359">
    <property type="entry name" value="ZF_PHD_1"/>
    <property type="match status" value="1"/>
</dbReference>
<name>A0A1D6JMA8_MAIZE</name>
<dbReference type="EMBL" id="CM007647">
    <property type="protein sequence ID" value="ONL93204.1"/>
    <property type="molecule type" value="Genomic_DNA"/>
</dbReference>
<dbReference type="InterPro" id="IPR013083">
    <property type="entry name" value="Znf_RING/FYVE/PHD"/>
</dbReference>
<feature type="domain" description="Zinc finger PHD-type" evidence="4">
    <location>
        <begin position="304"/>
        <end position="347"/>
    </location>
</feature>
<evidence type="ECO:0000256" key="3">
    <source>
        <dbReference type="ARBA" id="ARBA00022833"/>
    </source>
</evidence>
<organism evidence="5">
    <name type="scientific">Zea mays</name>
    <name type="common">Maize</name>
    <dbReference type="NCBI Taxonomy" id="4577"/>
    <lineage>
        <taxon>Eukaryota</taxon>
        <taxon>Viridiplantae</taxon>
        <taxon>Streptophyta</taxon>
        <taxon>Embryophyta</taxon>
        <taxon>Tracheophyta</taxon>
        <taxon>Spermatophyta</taxon>
        <taxon>Magnoliopsida</taxon>
        <taxon>Liliopsida</taxon>
        <taxon>Poales</taxon>
        <taxon>Poaceae</taxon>
        <taxon>PACMAD clade</taxon>
        <taxon>Panicoideae</taxon>
        <taxon>Andropogonodae</taxon>
        <taxon>Andropogoneae</taxon>
        <taxon>Tripsacinae</taxon>
        <taxon>Zea</taxon>
    </lineage>
</organism>
<evidence type="ECO:0000256" key="1">
    <source>
        <dbReference type="ARBA" id="ARBA00022723"/>
    </source>
</evidence>
<dbReference type="InParanoid" id="A0A1D6JMA8"/>
<dbReference type="SUPFAM" id="SSF57903">
    <property type="entry name" value="FYVE/PHD zinc finger"/>
    <property type="match status" value="1"/>
</dbReference>
<dbReference type="Gene3D" id="3.30.40.10">
    <property type="entry name" value="Zinc/RING finger domain, C3HC4 (zinc finger)"/>
    <property type="match status" value="1"/>
</dbReference>